<accession>A0A6U9Y7G7</accession>
<comment type="subcellular location">
    <subcellularLocation>
        <location evidence="1">Membrane</location>
        <topology evidence="1">Multi-pass membrane protein</topology>
    </subcellularLocation>
</comment>
<dbReference type="SUPFAM" id="SSF81321">
    <property type="entry name" value="Family A G protein-coupled receptor-like"/>
    <property type="match status" value="1"/>
</dbReference>
<evidence type="ECO:0000256" key="2">
    <source>
        <dbReference type="ARBA" id="ARBA00022692"/>
    </source>
</evidence>
<keyword evidence="2 6" id="KW-0812">Transmembrane</keyword>
<dbReference type="PANTHER" id="PTHR23112">
    <property type="entry name" value="G PROTEIN-COUPLED RECEPTOR 157-RELATED"/>
    <property type="match status" value="1"/>
</dbReference>
<dbReference type="EMBL" id="HBIX01011039">
    <property type="protein sequence ID" value="CAE0715564.1"/>
    <property type="molecule type" value="Transcribed_RNA"/>
</dbReference>
<evidence type="ECO:0000313" key="7">
    <source>
        <dbReference type="EMBL" id="CAE0715564.1"/>
    </source>
</evidence>
<dbReference type="GO" id="GO:0007189">
    <property type="term" value="P:adenylate cyclase-activating G protein-coupled receptor signaling pathway"/>
    <property type="evidence" value="ECO:0007669"/>
    <property type="project" value="TreeGrafter"/>
</dbReference>
<evidence type="ECO:0000256" key="4">
    <source>
        <dbReference type="ARBA" id="ARBA00023136"/>
    </source>
</evidence>
<evidence type="ECO:0000256" key="3">
    <source>
        <dbReference type="ARBA" id="ARBA00022989"/>
    </source>
</evidence>
<protein>
    <recommendedName>
        <fullName evidence="8">G-protein coupled receptors family 2 profile 2 domain-containing protein</fullName>
    </recommendedName>
</protein>
<gene>
    <name evidence="7" type="ORF">PAUS00366_LOCUS8316</name>
</gene>
<dbReference type="Gene3D" id="1.20.1070.10">
    <property type="entry name" value="Rhodopsin 7-helix transmembrane proteins"/>
    <property type="match status" value="1"/>
</dbReference>
<evidence type="ECO:0000256" key="5">
    <source>
        <dbReference type="SAM" id="MobiDB-lite"/>
    </source>
</evidence>
<reference evidence="7" key="1">
    <citation type="submission" date="2021-01" db="EMBL/GenBank/DDBJ databases">
        <authorList>
            <person name="Corre E."/>
            <person name="Pelletier E."/>
            <person name="Niang G."/>
            <person name="Scheremetjew M."/>
            <person name="Finn R."/>
            <person name="Kale V."/>
            <person name="Holt S."/>
            <person name="Cochrane G."/>
            <person name="Meng A."/>
            <person name="Brown T."/>
            <person name="Cohen L."/>
        </authorList>
    </citation>
    <scope>NUCLEOTIDE SEQUENCE</scope>
    <source>
        <strain evidence="7">10249 10 AB</strain>
    </source>
</reference>
<feature type="compositionally biased region" description="Polar residues" evidence="5">
    <location>
        <begin position="423"/>
        <end position="449"/>
    </location>
</feature>
<feature type="transmembrane region" description="Helical" evidence="6">
    <location>
        <begin position="237"/>
        <end position="255"/>
    </location>
</feature>
<feature type="transmembrane region" description="Helical" evidence="6">
    <location>
        <begin position="119"/>
        <end position="141"/>
    </location>
</feature>
<organism evidence="7">
    <name type="scientific">Pseudo-nitzschia australis</name>
    <dbReference type="NCBI Taxonomy" id="44445"/>
    <lineage>
        <taxon>Eukaryota</taxon>
        <taxon>Sar</taxon>
        <taxon>Stramenopiles</taxon>
        <taxon>Ochrophyta</taxon>
        <taxon>Bacillariophyta</taxon>
        <taxon>Bacillariophyceae</taxon>
        <taxon>Bacillariophycidae</taxon>
        <taxon>Bacillariales</taxon>
        <taxon>Bacillariaceae</taxon>
        <taxon>Pseudo-nitzschia</taxon>
    </lineage>
</organism>
<name>A0A6U9Y7G7_9STRA</name>
<dbReference type="PANTHER" id="PTHR23112:SF0">
    <property type="entry name" value="TRANSMEMBRANE PROTEIN 116"/>
    <property type="match status" value="1"/>
</dbReference>
<evidence type="ECO:0000256" key="6">
    <source>
        <dbReference type="SAM" id="Phobius"/>
    </source>
</evidence>
<dbReference type="GO" id="GO:0004930">
    <property type="term" value="F:G protein-coupled receptor activity"/>
    <property type="evidence" value="ECO:0007669"/>
    <property type="project" value="TreeGrafter"/>
</dbReference>
<feature type="transmembrane region" description="Helical" evidence="6">
    <location>
        <begin position="153"/>
        <end position="175"/>
    </location>
</feature>
<evidence type="ECO:0008006" key="8">
    <source>
        <dbReference type="Google" id="ProtNLM"/>
    </source>
</evidence>
<keyword evidence="4 6" id="KW-0472">Membrane</keyword>
<evidence type="ECO:0000256" key="1">
    <source>
        <dbReference type="ARBA" id="ARBA00004141"/>
    </source>
</evidence>
<proteinExistence type="predicted"/>
<feature type="compositionally biased region" description="Basic residues" evidence="5">
    <location>
        <begin position="453"/>
        <end position="463"/>
    </location>
</feature>
<sequence length="559" mass="61438">MVGPFDITASLFRLGANENDVDVDAVKPASFTSAIATYYSYCYYCYYHYFLGGDGGAGDGDGGGDYNEYDPMLTGGLARIMTSTEDIVIDDAMNMDDNTTLAEQDQGQIDNLSPIEIHVILFVPRIFGSIGLLCSLCMLVLAWKRRTLVFHRIVLGLSLHLFIIATCLIYGPAAIPKVSNHTAGNHGTITTCTAQGMLLYTSFLSAALYYGSLSLYSFLGVLSNFHITGRHLSIERWIHIGVHVYPLITVLYLMSEKGFNNVGTGYCLTGSDDPGCMNPQNKDEPCDRGPSAEEWAALNFFWIVPLTILLVVPSAVMAVLYVKVRNQQDRVFIASKDVAKQSVIYLLSLQWVTWPFLIQQIFAALAATGHSTEANAMFALAIISMTSSVMFELWVLLIYVYFSFDVSIAGMVATRRMNLNFSDANSSPATSKQELSAGGTEQKTTNRASGSHAHAHAHTHTHTQRMNYIFRSQEIKREDVPAVTSVEEGESPVPITPADRSSSFSFNIFDGTNASGAFAEFVFDDDSDDERADTTKRTLKERSELHVVVGAAAEENQQQ</sequence>
<feature type="transmembrane region" description="Helical" evidence="6">
    <location>
        <begin position="343"/>
        <end position="366"/>
    </location>
</feature>
<dbReference type="AlphaFoldDB" id="A0A6U9Y7G7"/>
<dbReference type="GO" id="GO:0005886">
    <property type="term" value="C:plasma membrane"/>
    <property type="evidence" value="ECO:0007669"/>
    <property type="project" value="TreeGrafter"/>
</dbReference>
<keyword evidence="3 6" id="KW-1133">Transmembrane helix</keyword>
<feature type="transmembrane region" description="Helical" evidence="6">
    <location>
        <begin position="378"/>
        <end position="402"/>
    </location>
</feature>
<feature type="transmembrane region" description="Helical" evidence="6">
    <location>
        <begin position="300"/>
        <end position="322"/>
    </location>
</feature>
<feature type="region of interest" description="Disordered" evidence="5">
    <location>
        <begin position="423"/>
        <end position="463"/>
    </location>
</feature>
<feature type="transmembrane region" description="Helical" evidence="6">
    <location>
        <begin position="207"/>
        <end position="225"/>
    </location>
</feature>